<organism evidence="1 2">
    <name type="scientific">Coptotermes formosanus</name>
    <name type="common">Formosan subterranean termite</name>
    <dbReference type="NCBI Taxonomy" id="36987"/>
    <lineage>
        <taxon>Eukaryota</taxon>
        <taxon>Metazoa</taxon>
        <taxon>Ecdysozoa</taxon>
        <taxon>Arthropoda</taxon>
        <taxon>Hexapoda</taxon>
        <taxon>Insecta</taxon>
        <taxon>Pterygota</taxon>
        <taxon>Neoptera</taxon>
        <taxon>Polyneoptera</taxon>
        <taxon>Dictyoptera</taxon>
        <taxon>Blattodea</taxon>
        <taxon>Blattoidea</taxon>
        <taxon>Termitoidae</taxon>
        <taxon>Rhinotermitidae</taxon>
        <taxon>Coptotermes</taxon>
    </lineage>
</organism>
<dbReference type="Proteomes" id="UP000502823">
    <property type="component" value="Unassembled WGS sequence"/>
</dbReference>
<gene>
    <name evidence="1" type="ORF">Cfor_04818</name>
</gene>
<sequence length="109" mass="12572">MFQVQQPEVIYIHTDAEKFGGRYWTVLQTLSFPNTSLVLSYRPRPTHVFGQPLSSLYHASDVARIQVLMECGGIYLDADTLVLRPLNHFRHFEMAVGWPLGEYMGTQVW</sequence>
<dbReference type="InterPro" id="IPR029044">
    <property type="entry name" value="Nucleotide-diphossugar_trans"/>
</dbReference>
<dbReference type="PANTHER" id="PTHR46830:SF1">
    <property type="entry name" value="ALPHA-1,4-N-ACETYLGLUCOSAMINYLTRANSFERASE"/>
    <property type="match status" value="1"/>
</dbReference>
<dbReference type="EMBL" id="BLKM01000758">
    <property type="protein sequence ID" value="GFG38155.1"/>
    <property type="molecule type" value="Genomic_DNA"/>
</dbReference>
<keyword evidence="2" id="KW-1185">Reference proteome</keyword>
<name>A0A6L2Q5U4_COPFO</name>
<dbReference type="PANTHER" id="PTHR46830">
    <property type="entry name" value="TRANSFERASE, PUTATIVE-RELATED"/>
    <property type="match status" value="1"/>
</dbReference>
<protein>
    <recommendedName>
        <fullName evidence="3">Alpha-1,4-N-acetylglucosaminyltransferase</fullName>
    </recommendedName>
</protein>
<evidence type="ECO:0000313" key="2">
    <source>
        <dbReference type="Proteomes" id="UP000502823"/>
    </source>
</evidence>
<accession>A0A6L2Q5U4</accession>
<dbReference type="AlphaFoldDB" id="A0A6L2Q5U4"/>
<dbReference type="OrthoDB" id="409543at2759"/>
<dbReference type="Gene3D" id="3.90.550.20">
    <property type="match status" value="1"/>
</dbReference>
<dbReference type="InterPro" id="IPR007577">
    <property type="entry name" value="GlycoTrfase_DXD_sugar-bd_CS"/>
</dbReference>
<dbReference type="InParanoid" id="A0A6L2Q5U4"/>
<evidence type="ECO:0000313" key="1">
    <source>
        <dbReference type="EMBL" id="GFG38155.1"/>
    </source>
</evidence>
<proteinExistence type="predicted"/>
<comment type="caution">
    <text evidence="1">The sequence shown here is derived from an EMBL/GenBank/DDBJ whole genome shotgun (WGS) entry which is preliminary data.</text>
</comment>
<dbReference type="Pfam" id="PF04488">
    <property type="entry name" value="Gly_transf_sug"/>
    <property type="match status" value="1"/>
</dbReference>
<evidence type="ECO:0008006" key="3">
    <source>
        <dbReference type="Google" id="ProtNLM"/>
    </source>
</evidence>
<reference evidence="2" key="1">
    <citation type="submission" date="2020-01" db="EMBL/GenBank/DDBJ databases">
        <title>Draft genome sequence of the Termite Coptotermes fromosanus.</title>
        <authorList>
            <person name="Itakura S."/>
            <person name="Yosikawa Y."/>
            <person name="Umezawa K."/>
        </authorList>
    </citation>
    <scope>NUCLEOTIDE SEQUENCE [LARGE SCALE GENOMIC DNA]</scope>
</reference>
<dbReference type="SUPFAM" id="SSF53448">
    <property type="entry name" value="Nucleotide-diphospho-sugar transferases"/>
    <property type="match status" value="1"/>
</dbReference>